<dbReference type="Pfam" id="PF07728">
    <property type="entry name" value="AAA_5"/>
    <property type="match status" value="1"/>
</dbReference>
<dbReference type="InterPro" id="IPR000523">
    <property type="entry name" value="Mg_chelatse_chII-like_cat_dom"/>
</dbReference>
<dbReference type="Gene3D" id="3.40.50.300">
    <property type="entry name" value="P-loop containing nucleotide triphosphate hydrolases"/>
    <property type="match status" value="1"/>
</dbReference>
<dbReference type="InterPro" id="IPR052934">
    <property type="entry name" value="Methyl-DNA_Rec/Restrict_Enz"/>
</dbReference>
<dbReference type="EMBL" id="SIJK02000120">
    <property type="protein sequence ID" value="MBP1468952.1"/>
    <property type="molecule type" value="Genomic_DNA"/>
</dbReference>
<dbReference type="Proteomes" id="UP001193081">
    <property type="component" value="Unassembled WGS sequence"/>
</dbReference>
<reference evidence="2 3" key="1">
    <citation type="submission" date="2021-03" db="EMBL/GenBank/DDBJ databases">
        <authorList>
            <person name="Grouzdev D.S."/>
        </authorList>
    </citation>
    <scope>NUCLEOTIDE SEQUENCE [LARGE SCALE GENOMIC DNA]</scope>
    <source>
        <strain evidence="2 3">M50-1</strain>
    </source>
</reference>
<dbReference type="InterPro" id="IPR011704">
    <property type="entry name" value="ATPase_dyneun-rel_AAA"/>
</dbReference>
<protein>
    <submittedName>
        <fullName evidence="2">AAA family ATPase</fullName>
    </submittedName>
</protein>
<dbReference type="InterPro" id="IPR027417">
    <property type="entry name" value="P-loop_NTPase"/>
</dbReference>
<sequence length="933" mass="102341">MSHINLPASQPFYDAAQAFVALCLREDRSLFTPDVAIWTQAKLNELHRRFNDDPDTSGGSFAQKFEKQLAGADPAIYQLAGEVIYVHLLIATGTIGGGAKRTLIHRVLGWSPRGVTIPTELDAALDTGLARVGTAFLTYRPFQLWFLIDFARAWKGLPADERTQLLADPWAFKAMVFALPISRAYAQREALLHIVHPDTFEAIVSREHKRTYVATFHDLVATPTGDVDRDLAQIRAAVDQRFGPGHGLYAIRDGTVIPLPSAGPLPRTLGTTLKPYVRLAALLDGPSYTPAQIVERLARISPPVANLTALPDPEALVGDLLRLRLLKPHEAGSTYRRWPYLDGAIENQVLRYAALTLLVPRGDGRHELPALRAPLDGEAHPTAAWPYQEALVAWYEEAGLVRATGDGYWQALPAALSPLPDDNDCARALNTFLGYLTEARAGQAGLPPITDAALPLLDPSVLEERIAEIQRVLLIDRSTMLRIYRALVAGHHVILSGPPGTGKTHLATLLPRVLWRDADPMVQRTMGTDPRIAPTEPPEDHLVYRDGYVADVVTATEDWGVRNVIGGITPQVLREDGRATLVYQVRHGSLTKAVLRNYAGYDGSTPPTTFQRTDVLDGDQRCRGRWLVIDEFTRAPIDAAFGSLLTTLGGQRSPLAVPTDDGEVNVPLPQDFRIIGTLNSFDRHFLNQISEAMKRRFTFIDVLPPGPHLADAERGVAASRALRRLEEQGLLELGGAAAADDLSWEDVLTITRTQRDASDAPSYALVWDDEDGARALNTFWRIFRTIRVYRQLGTAQAEAVCSALFSGHLIGMGWEEALDAGLADTLADQLQVLTRDEQRVLLAYLDHASDPTRFAEQVRQILGSVPVARQMGHLAQLRNADHQPDGDAIDEVDSATLTPAQLGRIFALEAPLAVGGRGLFAQRIRAFVGERGL</sequence>
<evidence type="ECO:0000313" key="3">
    <source>
        <dbReference type="Proteomes" id="UP001193081"/>
    </source>
</evidence>
<evidence type="ECO:0000313" key="2">
    <source>
        <dbReference type="EMBL" id="MBP1468952.1"/>
    </source>
</evidence>
<accession>A0ABS4DHM3</accession>
<dbReference type="PANTHER" id="PTHR37291:SF1">
    <property type="entry name" value="TYPE IV METHYL-DIRECTED RESTRICTION ENZYME ECOKMCRB SUBUNIT"/>
    <property type="match status" value="1"/>
</dbReference>
<dbReference type="RefSeq" id="WP_135482211.1">
    <property type="nucleotide sequence ID" value="NZ_SIJK02000120.1"/>
</dbReference>
<dbReference type="InterPro" id="IPR003593">
    <property type="entry name" value="AAA+_ATPase"/>
</dbReference>
<dbReference type="SMART" id="SM00382">
    <property type="entry name" value="AAA"/>
    <property type="match status" value="1"/>
</dbReference>
<dbReference type="SUPFAM" id="SSF52540">
    <property type="entry name" value="P-loop containing nucleoside triphosphate hydrolases"/>
    <property type="match status" value="1"/>
</dbReference>
<name>A0ABS4DHM3_9CHLR</name>
<dbReference type="Pfam" id="PF01078">
    <property type="entry name" value="Mg_chelatase"/>
    <property type="match status" value="1"/>
</dbReference>
<feature type="domain" description="AAA+ ATPase" evidence="1">
    <location>
        <begin position="489"/>
        <end position="707"/>
    </location>
</feature>
<proteinExistence type="predicted"/>
<evidence type="ECO:0000259" key="1">
    <source>
        <dbReference type="SMART" id="SM00382"/>
    </source>
</evidence>
<comment type="caution">
    <text evidence="2">The sequence shown here is derived from an EMBL/GenBank/DDBJ whole genome shotgun (WGS) entry which is preliminary data.</text>
</comment>
<dbReference type="PANTHER" id="PTHR37291">
    <property type="entry name" value="5-METHYLCYTOSINE-SPECIFIC RESTRICTION ENZYME B"/>
    <property type="match status" value="1"/>
</dbReference>
<gene>
    <name evidence="2" type="ORF">EYB53_024805</name>
</gene>
<organism evidence="2 3">
    <name type="scientific">Candidatus Chloroploca mongolica</name>
    <dbReference type="NCBI Taxonomy" id="2528176"/>
    <lineage>
        <taxon>Bacteria</taxon>
        <taxon>Bacillati</taxon>
        <taxon>Chloroflexota</taxon>
        <taxon>Chloroflexia</taxon>
        <taxon>Chloroflexales</taxon>
        <taxon>Chloroflexineae</taxon>
        <taxon>Oscillochloridaceae</taxon>
        <taxon>Candidatus Chloroploca</taxon>
    </lineage>
</organism>
<keyword evidence="3" id="KW-1185">Reference proteome</keyword>